<evidence type="ECO:0000256" key="1">
    <source>
        <dbReference type="ARBA" id="ARBA00001947"/>
    </source>
</evidence>
<keyword evidence="5" id="KW-0862">Zinc</keyword>
<evidence type="ECO:0000256" key="4">
    <source>
        <dbReference type="ARBA" id="ARBA00022801"/>
    </source>
</evidence>
<dbReference type="Pfam" id="PF01435">
    <property type="entry name" value="Peptidase_M48"/>
    <property type="match status" value="1"/>
</dbReference>
<dbReference type="GO" id="GO:0016020">
    <property type="term" value="C:membrane"/>
    <property type="evidence" value="ECO:0007669"/>
    <property type="project" value="TreeGrafter"/>
</dbReference>
<gene>
    <name evidence="8" type="ORF">MNBD_ALPHA11-1381</name>
</gene>
<evidence type="ECO:0000313" key="8">
    <source>
        <dbReference type="EMBL" id="VAW20934.1"/>
    </source>
</evidence>
<evidence type="ECO:0000256" key="2">
    <source>
        <dbReference type="ARBA" id="ARBA00022670"/>
    </source>
</evidence>
<feature type="domain" description="Peptidase M48" evidence="7">
    <location>
        <begin position="98"/>
        <end position="276"/>
    </location>
</feature>
<dbReference type="CDD" id="cd07324">
    <property type="entry name" value="M48C_Oma1-like"/>
    <property type="match status" value="1"/>
</dbReference>
<keyword evidence="6" id="KW-0482">Metalloprotease</keyword>
<protein>
    <submittedName>
        <fullName evidence="8">Zn-dependent protease PA5047</fullName>
    </submittedName>
</protein>
<reference evidence="8" key="1">
    <citation type="submission" date="2018-06" db="EMBL/GenBank/DDBJ databases">
        <authorList>
            <person name="Zhirakovskaya E."/>
        </authorList>
    </citation>
    <scope>NUCLEOTIDE SEQUENCE</scope>
</reference>
<dbReference type="Gene3D" id="3.30.2010.10">
    <property type="entry name" value="Metalloproteases ('zincins'), catalytic domain"/>
    <property type="match status" value="1"/>
</dbReference>
<evidence type="ECO:0000256" key="5">
    <source>
        <dbReference type="ARBA" id="ARBA00022833"/>
    </source>
</evidence>
<name>A0A3B0UL17_9ZZZZ</name>
<dbReference type="EMBL" id="UOEQ01000312">
    <property type="protein sequence ID" value="VAW20934.1"/>
    <property type="molecule type" value="Genomic_DNA"/>
</dbReference>
<dbReference type="InterPro" id="IPR001915">
    <property type="entry name" value="Peptidase_M48"/>
</dbReference>
<accession>A0A3B0UL17</accession>
<dbReference type="GO" id="GO:0051603">
    <property type="term" value="P:proteolysis involved in protein catabolic process"/>
    <property type="evidence" value="ECO:0007669"/>
    <property type="project" value="TreeGrafter"/>
</dbReference>
<dbReference type="PANTHER" id="PTHR22726">
    <property type="entry name" value="METALLOENDOPEPTIDASE OMA1"/>
    <property type="match status" value="1"/>
</dbReference>
<proteinExistence type="predicted"/>
<organism evidence="8">
    <name type="scientific">hydrothermal vent metagenome</name>
    <dbReference type="NCBI Taxonomy" id="652676"/>
    <lineage>
        <taxon>unclassified sequences</taxon>
        <taxon>metagenomes</taxon>
        <taxon>ecological metagenomes</taxon>
    </lineage>
</organism>
<evidence type="ECO:0000256" key="3">
    <source>
        <dbReference type="ARBA" id="ARBA00022723"/>
    </source>
</evidence>
<keyword evidence="2 8" id="KW-0645">Protease</keyword>
<keyword evidence="4" id="KW-0378">Hydrolase</keyword>
<keyword evidence="3" id="KW-0479">Metal-binding</keyword>
<evidence type="ECO:0000256" key="6">
    <source>
        <dbReference type="ARBA" id="ARBA00023049"/>
    </source>
</evidence>
<evidence type="ECO:0000259" key="7">
    <source>
        <dbReference type="Pfam" id="PF01435"/>
    </source>
</evidence>
<dbReference type="InterPro" id="IPR051156">
    <property type="entry name" value="Mito/Outer_Membr_Metalloprot"/>
</dbReference>
<dbReference type="PANTHER" id="PTHR22726:SF1">
    <property type="entry name" value="METALLOENDOPEPTIDASE OMA1, MITOCHONDRIAL"/>
    <property type="match status" value="1"/>
</dbReference>
<dbReference type="GO" id="GO:0046872">
    <property type="term" value="F:metal ion binding"/>
    <property type="evidence" value="ECO:0007669"/>
    <property type="project" value="UniProtKB-KW"/>
</dbReference>
<comment type="cofactor">
    <cofactor evidence="1">
        <name>Zn(2+)</name>
        <dbReference type="ChEBI" id="CHEBI:29105"/>
    </cofactor>
</comment>
<dbReference type="GO" id="GO:0004222">
    <property type="term" value="F:metalloendopeptidase activity"/>
    <property type="evidence" value="ECO:0007669"/>
    <property type="project" value="InterPro"/>
</dbReference>
<sequence>MNIGAVQEKIRRIPDDVGRVISLKRSSGLALSMAMIMALSACTQFLGGPGINTAQTGAGQAVPAGTAPEDAVIGRRENPAILNNYGGIYSSRRAEIMLAQVVSRLLVAAKQPETSFKITILNSPEVNAFALPGGYIYVTRGILALANDTSEIAAVLAHEIAHVTLRHARARTNRVATSQLVDRVIEGLFGADADNDQGVSRSRVSLAAFSQAQELSADTEGVKIAARAGFDSTAAARFLGAMSRFSSFRSGEEDQGGDFLATHPSAPDRIQRALETAQSLNGPEIVQNDRDGYLLAIRGLAFGDSPEQGAIVGTQFIHPQLKFTFSVPARYTLQNSRDAVVGVAGDGEAVRFDSASVPADMDLQEYLKSGWIAGLQPETVRKESYNGVEMASGSAKTDDWVFRVTALRFEGEVYRFIFASRNQTEVFSSAALQTIKSFRASNGNDLDKIREVKVDLVRARAGDNADALAARMRMLPDGEALFFLINNLFAGDDVREGQFYKIVTVR</sequence>
<dbReference type="AlphaFoldDB" id="A0A3B0UL17"/>